<name>A0ABY7CCN5_9BASI</name>
<gene>
    <name evidence="2" type="ORF">PtA15_2A436</name>
</gene>
<dbReference type="Proteomes" id="UP001164743">
    <property type="component" value="Chromosome 2A"/>
</dbReference>
<dbReference type="RefSeq" id="XP_053017678.1">
    <property type="nucleotide sequence ID" value="XM_053166458.1"/>
</dbReference>
<dbReference type="EMBL" id="CP110422">
    <property type="protein sequence ID" value="WAQ82123.1"/>
    <property type="molecule type" value="Genomic_DNA"/>
</dbReference>
<evidence type="ECO:0000256" key="1">
    <source>
        <dbReference type="SAM" id="MobiDB-lite"/>
    </source>
</evidence>
<sequence>MAPQTPEPTTTNPQTAPQALLPTGLAPVQLDLDLATQSPRGPSTCVSNPGTNQSRLPSDSPPTNKELSPNVGTTRSQDKVVPSHEDVPSNPKRPSEAPLLITDPSSFDYLSGDKNQCLVQGAIQNGAFTDGKPTGAQSPSLTSPNNFINFCLTSFGKVGGAEIMNGKQLEKKPGCNGIVMGMVPDQNHMPSCKFIKPKNLDEIPAKKPFTITLKVRNIVLGVFTNPKNTYLQGPVQLDPETKSVLGHTHVVIQPINSLDSTDVPDPTVLVFFKGVDGPAKKEEVIVDVKDGLEPGFYRISTITTAANHQPISSPVARRSIYDDIIYVTAK</sequence>
<feature type="compositionally biased region" description="Polar residues" evidence="1">
    <location>
        <begin position="35"/>
        <end position="75"/>
    </location>
</feature>
<feature type="compositionally biased region" description="Low complexity" evidence="1">
    <location>
        <begin position="1"/>
        <end position="19"/>
    </location>
</feature>
<keyword evidence="3" id="KW-1185">Reference proteome</keyword>
<evidence type="ECO:0000313" key="3">
    <source>
        <dbReference type="Proteomes" id="UP001164743"/>
    </source>
</evidence>
<dbReference type="InterPro" id="IPR053216">
    <property type="entry name" value="Appressorial_penetr-assoc"/>
</dbReference>
<organism evidence="2 3">
    <name type="scientific">Puccinia triticina</name>
    <dbReference type="NCBI Taxonomy" id="208348"/>
    <lineage>
        <taxon>Eukaryota</taxon>
        <taxon>Fungi</taxon>
        <taxon>Dikarya</taxon>
        <taxon>Basidiomycota</taxon>
        <taxon>Pucciniomycotina</taxon>
        <taxon>Pucciniomycetes</taxon>
        <taxon>Pucciniales</taxon>
        <taxon>Pucciniaceae</taxon>
        <taxon>Puccinia</taxon>
    </lineage>
</organism>
<dbReference type="PANTHER" id="PTHR34587:SF2">
    <property type="entry name" value="G-PROTEIN COUPLED RECEPTORS FAMILY 1 PROFILE DOMAIN-CONTAINING PROTEIN"/>
    <property type="match status" value="1"/>
</dbReference>
<reference evidence="2" key="1">
    <citation type="submission" date="2022-10" db="EMBL/GenBank/DDBJ databases">
        <title>Puccinia triticina Genome sequencing and assembly.</title>
        <authorList>
            <person name="Li C."/>
        </authorList>
    </citation>
    <scope>NUCLEOTIDE SEQUENCE</scope>
    <source>
        <strain evidence="2">Pt15</strain>
    </source>
</reference>
<feature type="compositionally biased region" description="Basic and acidic residues" evidence="1">
    <location>
        <begin position="76"/>
        <end position="87"/>
    </location>
</feature>
<evidence type="ECO:0000313" key="2">
    <source>
        <dbReference type="EMBL" id="WAQ82123.1"/>
    </source>
</evidence>
<dbReference type="GeneID" id="77807353"/>
<feature type="region of interest" description="Disordered" evidence="1">
    <location>
        <begin position="1"/>
        <end position="101"/>
    </location>
</feature>
<dbReference type="PANTHER" id="PTHR34587">
    <property type="entry name" value="VWFA DOMAIN-CONTAINING PROTEIN"/>
    <property type="match status" value="1"/>
</dbReference>
<accession>A0ABY7CCN5</accession>
<protein>
    <submittedName>
        <fullName evidence="2">Uncharacterized protein</fullName>
    </submittedName>
</protein>
<proteinExistence type="predicted"/>